<evidence type="ECO:0000313" key="2">
    <source>
        <dbReference type="EMBL" id="PII34224.1"/>
    </source>
</evidence>
<sequence>MRTPNNTAATGSDTPQIDRSEDASADLPEGKDINEHLSAEKDVADSIAEASAHRFDDMPQDGPLNFDDGTDMGHPRGNTQREGGTWQAEGADSGSLRPPAEILSDRNGPSDRKNGR</sequence>
<feature type="compositionally biased region" description="Basic and acidic residues" evidence="1">
    <location>
        <begin position="16"/>
        <end position="44"/>
    </location>
</feature>
<name>A0A2G7T2Q9_9FLAO</name>
<feature type="compositionally biased region" description="Polar residues" evidence="1">
    <location>
        <begin position="1"/>
        <end position="15"/>
    </location>
</feature>
<feature type="region of interest" description="Disordered" evidence="1">
    <location>
        <begin position="1"/>
        <end position="116"/>
    </location>
</feature>
<accession>A0A2G7T2Q9</accession>
<comment type="caution">
    <text evidence="2">The sequence shown here is derived from an EMBL/GenBank/DDBJ whole genome shotgun (WGS) entry which is preliminary data.</text>
</comment>
<keyword evidence="2" id="KW-0723">Serine/threonine-protein kinase</keyword>
<dbReference type="GO" id="GO:0004674">
    <property type="term" value="F:protein serine/threonine kinase activity"/>
    <property type="evidence" value="ECO:0007669"/>
    <property type="project" value="UniProtKB-KW"/>
</dbReference>
<keyword evidence="2" id="KW-0808">Transferase</keyword>
<reference evidence="2" key="1">
    <citation type="submission" date="2017-10" db="EMBL/GenBank/DDBJ databases">
        <title>Chryseobacterium sp. B5 is a hydrocarbonoclastic and plant growth promoting bacterium.</title>
        <authorList>
            <person name="Thijs S."/>
            <person name="Gkorezis P."/>
            <person name="Van Hamme J."/>
        </authorList>
    </citation>
    <scope>NUCLEOTIDE SEQUENCE</scope>
    <source>
        <strain evidence="2">B5</strain>
    </source>
</reference>
<protein>
    <submittedName>
        <fullName evidence="2">Serine/threonine protein kinase</fullName>
    </submittedName>
</protein>
<keyword evidence="2" id="KW-0418">Kinase</keyword>
<proteinExistence type="predicted"/>
<organism evidence="2">
    <name type="scientific">Chryseobacterium sp. B5</name>
    <dbReference type="NCBI Taxonomy" id="2050562"/>
    <lineage>
        <taxon>Bacteria</taxon>
        <taxon>Pseudomonadati</taxon>
        <taxon>Bacteroidota</taxon>
        <taxon>Flavobacteriia</taxon>
        <taxon>Flavobacteriales</taxon>
        <taxon>Weeksellaceae</taxon>
        <taxon>Chryseobacterium group</taxon>
        <taxon>Chryseobacterium</taxon>
    </lineage>
</organism>
<dbReference type="EMBL" id="PEKC01000120">
    <property type="protein sequence ID" value="PII34224.1"/>
    <property type="molecule type" value="Genomic_DNA"/>
</dbReference>
<dbReference type="AlphaFoldDB" id="A0A2G7T2Q9"/>
<evidence type="ECO:0000256" key="1">
    <source>
        <dbReference type="SAM" id="MobiDB-lite"/>
    </source>
</evidence>
<gene>
    <name evidence="2" type="ORF">CTI11_22440</name>
</gene>